<dbReference type="InterPro" id="IPR011545">
    <property type="entry name" value="DEAD/DEAH_box_helicase_dom"/>
</dbReference>
<gene>
    <name evidence="9" type="primary">RH58</name>
    <name evidence="9" type="ORF">CFP56_036783</name>
</gene>
<reference evidence="9" key="2">
    <citation type="journal article" date="2018" name="Sci. Data">
        <title>The draft genome sequence of cork oak.</title>
        <authorList>
            <person name="Ramos A.M."/>
            <person name="Usie A."/>
            <person name="Barbosa P."/>
            <person name="Barros P.M."/>
            <person name="Capote T."/>
            <person name="Chaves I."/>
            <person name="Simoes F."/>
            <person name="Abreu I."/>
            <person name="Carrasquinho I."/>
            <person name="Faro C."/>
            <person name="Guimaraes J.B."/>
            <person name="Mendonca D."/>
            <person name="Nobrega F."/>
            <person name="Rodrigues L."/>
            <person name="Saibo N.J.M."/>
            <person name="Varela M.C."/>
            <person name="Egas C."/>
            <person name="Matos J."/>
            <person name="Miguel C.M."/>
            <person name="Oliveira M.M."/>
            <person name="Ricardo C.P."/>
            <person name="Goncalves S."/>
        </authorList>
    </citation>
    <scope>NUCLEOTIDE SEQUENCE [LARGE SCALE GENOMIC DNA]</scope>
    <source>
        <strain evidence="9">HL8</strain>
    </source>
</reference>
<dbReference type="GO" id="GO:0003724">
    <property type="term" value="F:RNA helicase activity"/>
    <property type="evidence" value="ECO:0007669"/>
    <property type="project" value="UniProtKB-EC"/>
</dbReference>
<feature type="domain" description="Helicase ATP-binding" evidence="7">
    <location>
        <begin position="149"/>
        <end position="331"/>
    </location>
</feature>
<dbReference type="Gene3D" id="3.40.50.300">
    <property type="entry name" value="P-loop containing nucleotide triphosphate hydrolases"/>
    <property type="match status" value="2"/>
</dbReference>
<evidence type="ECO:0000256" key="5">
    <source>
        <dbReference type="ARBA" id="ARBA00022840"/>
    </source>
</evidence>
<dbReference type="GO" id="GO:0016787">
    <property type="term" value="F:hydrolase activity"/>
    <property type="evidence" value="ECO:0007669"/>
    <property type="project" value="UniProtKB-KW"/>
</dbReference>
<dbReference type="InterPro" id="IPR044742">
    <property type="entry name" value="DEAD/DEAH_RhlB"/>
</dbReference>
<dbReference type="CDD" id="cd00268">
    <property type="entry name" value="DEADc"/>
    <property type="match status" value="1"/>
</dbReference>
<reference evidence="9" key="3">
    <citation type="submission" date="2023-07" db="EMBL/GenBank/DDBJ databases">
        <title>An improved reference 1 genome and first organelle genomes of Quercus suber.</title>
        <authorList>
            <consortium name="Genosuber Consortium"/>
            <person name="Usie A."/>
            <person name="Serra O."/>
            <person name="Barros P."/>
        </authorList>
    </citation>
    <scope>NUCLEOTIDE SEQUENCE</scope>
    <source>
        <strain evidence="9">HL8</strain>
        <tissue evidence="9">Leaves</tissue>
    </source>
</reference>
<dbReference type="PANTHER" id="PTHR47963">
    <property type="entry name" value="DEAD-BOX ATP-DEPENDENT RNA HELICASE 47, MITOCHONDRIAL"/>
    <property type="match status" value="1"/>
</dbReference>
<dbReference type="EC" id="3.6.4.13" evidence="1"/>
<evidence type="ECO:0000259" key="8">
    <source>
        <dbReference type="PROSITE" id="PS51194"/>
    </source>
</evidence>
<dbReference type="AlphaFoldDB" id="A0AAW0MCZ5"/>
<dbReference type="SUPFAM" id="SSF52540">
    <property type="entry name" value="P-loop containing nucleoside triphosphate hydrolases"/>
    <property type="match status" value="1"/>
</dbReference>
<keyword evidence="3" id="KW-0378">Hydrolase</keyword>
<dbReference type="InterPro" id="IPR050547">
    <property type="entry name" value="DEAD_box_RNA_helicases"/>
</dbReference>
<dbReference type="EMBL" id="PKMF04000006">
    <property type="protein sequence ID" value="KAK7860571.1"/>
    <property type="molecule type" value="Genomic_DNA"/>
</dbReference>
<evidence type="ECO:0000256" key="3">
    <source>
        <dbReference type="ARBA" id="ARBA00022801"/>
    </source>
</evidence>
<dbReference type="Pfam" id="PF00271">
    <property type="entry name" value="Helicase_C"/>
    <property type="match status" value="1"/>
</dbReference>
<comment type="caution">
    <text evidence="9">The sequence shown here is derived from an EMBL/GenBank/DDBJ whole genome shotgun (WGS) entry which is preliminary data.</text>
</comment>
<protein>
    <recommendedName>
        <fullName evidence="1">RNA helicase</fullName>
        <ecNumber evidence="1">3.6.4.13</ecNumber>
    </recommendedName>
</protein>
<evidence type="ECO:0000256" key="2">
    <source>
        <dbReference type="ARBA" id="ARBA00022741"/>
    </source>
</evidence>
<evidence type="ECO:0000259" key="7">
    <source>
        <dbReference type="PROSITE" id="PS51192"/>
    </source>
</evidence>
<evidence type="ECO:0000256" key="4">
    <source>
        <dbReference type="ARBA" id="ARBA00022806"/>
    </source>
</evidence>
<dbReference type="InterPro" id="IPR001650">
    <property type="entry name" value="Helicase_C-like"/>
</dbReference>
<name>A0AAW0MCZ5_QUESU</name>
<dbReference type="GO" id="GO:0005524">
    <property type="term" value="F:ATP binding"/>
    <property type="evidence" value="ECO:0007669"/>
    <property type="project" value="UniProtKB-KW"/>
</dbReference>
<evidence type="ECO:0000256" key="6">
    <source>
        <dbReference type="ARBA" id="ARBA00047984"/>
    </source>
</evidence>
<keyword evidence="4 9" id="KW-0347">Helicase</keyword>
<dbReference type="GO" id="GO:0003723">
    <property type="term" value="F:RNA binding"/>
    <property type="evidence" value="ECO:0007669"/>
    <property type="project" value="TreeGrafter"/>
</dbReference>
<feature type="domain" description="Helicase C-terminal" evidence="8">
    <location>
        <begin position="360"/>
        <end position="517"/>
    </location>
</feature>
<dbReference type="PROSITE" id="PS51194">
    <property type="entry name" value="HELICASE_CTER"/>
    <property type="match status" value="1"/>
</dbReference>
<dbReference type="InterPro" id="IPR027417">
    <property type="entry name" value="P-loop_NTPase"/>
</dbReference>
<dbReference type="PROSITE" id="PS51192">
    <property type="entry name" value="HELICASE_ATP_BIND_1"/>
    <property type="match status" value="1"/>
</dbReference>
<accession>A0AAW0MCZ5</accession>
<keyword evidence="5" id="KW-0067">ATP-binding</keyword>
<comment type="catalytic activity">
    <reaction evidence="6">
        <text>ATP + H2O = ADP + phosphate + H(+)</text>
        <dbReference type="Rhea" id="RHEA:13065"/>
        <dbReference type="ChEBI" id="CHEBI:15377"/>
        <dbReference type="ChEBI" id="CHEBI:15378"/>
        <dbReference type="ChEBI" id="CHEBI:30616"/>
        <dbReference type="ChEBI" id="CHEBI:43474"/>
        <dbReference type="ChEBI" id="CHEBI:456216"/>
        <dbReference type="EC" id="3.6.4.13"/>
    </reaction>
</comment>
<evidence type="ECO:0000313" key="9">
    <source>
        <dbReference type="EMBL" id="KAK7860571.1"/>
    </source>
</evidence>
<keyword evidence="2" id="KW-0547">Nucleotide-binding</keyword>
<proteinExistence type="predicted"/>
<dbReference type="SMART" id="SM00487">
    <property type="entry name" value="DEXDc"/>
    <property type="match status" value="1"/>
</dbReference>
<dbReference type="InterPro" id="IPR014001">
    <property type="entry name" value="Helicase_ATP-bd"/>
</dbReference>
<evidence type="ECO:0000256" key="1">
    <source>
        <dbReference type="ARBA" id="ARBA00012552"/>
    </source>
</evidence>
<sequence length="517" mass="58292">MIGGFNGRDPLAVACPSYCLTYRQKTHQWRLFHPHTFSHFHQSQPPKNPSLLAFSFVHKTPKPCPPPSLSRTPNPTLLLLLLYPSNSTPPLSEKSAKLTFPNTYYAGNESMLSRNSVQFNYILVMLFLLLLLVEEVGYVRPTYVQKQALPLLFSGRDCILHAQTGSGKTLAYLLLIFSVINTQRSTVQAVIVVPTRELGTQVTRVARMLAARPMELELEQKSCTVMALLDGGMLKRHKSWLKAEPPTIVVATIKSLCQMLEKKILKLESMKVLIIDEVDFMFNSSKEVSSLRKLLTSYSSLHNRQTIFASASIPQHNRFVHDCIQQKWTKSDVVHVHVNPIQPMPSCLHHRFVICGKNKRHQTLLSLLRSDAPESGIIFVGEQSEKSKKAGNAPPTTSLVDFLRTSYVGCSDIHLLEEDMNFNSRAASLSEVRQGGSYLLVATNIAARGVDLPETTHIYNFDLPRTAVDYLHRAGRTGRKPFSDNKCTVTNILTSEERFVLQRYENELLFNCEELIL</sequence>
<reference evidence="9" key="1">
    <citation type="submission" date="2017-12" db="EMBL/GenBank/DDBJ databases">
        <authorList>
            <person name="Barbosa P."/>
            <person name="Usie A."/>
            <person name="Ramos A.M."/>
        </authorList>
    </citation>
    <scope>NUCLEOTIDE SEQUENCE</scope>
    <source>
        <strain evidence="9">HL8</strain>
        <tissue evidence="9">Leaves</tissue>
    </source>
</reference>
<dbReference type="CDD" id="cd18787">
    <property type="entry name" value="SF2_C_DEAD"/>
    <property type="match status" value="1"/>
</dbReference>
<dbReference type="SMART" id="SM00490">
    <property type="entry name" value="HELICc"/>
    <property type="match status" value="1"/>
</dbReference>
<organism evidence="9">
    <name type="scientific">Quercus suber</name>
    <name type="common">Cork oak</name>
    <dbReference type="NCBI Taxonomy" id="58331"/>
    <lineage>
        <taxon>Eukaryota</taxon>
        <taxon>Viridiplantae</taxon>
        <taxon>Streptophyta</taxon>
        <taxon>Embryophyta</taxon>
        <taxon>Tracheophyta</taxon>
        <taxon>Spermatophyta</taxon>
        <taxon>Magnoliopsida</taxon>
        <taxon>eudicotyledons</taxon>
        <taxon>Gunneridae</taxon>
        <taxon>Pentapetalae</taxon>
        <taxon>rosids</taxon>
        <taxon>fabids</taxon>
        <taxon>Fagales</taxon>
        <taxon>Fagaceae</taxon>
        <taxon>Quercus</taxon>
    </lineage>
</organism>
<dbReference type="PANTHER" id="PTHR47963:SF10">
    <property type="entry name" value="ATP-DEPENDENT RNA HELICASE DDX6_DHH1"/>
    <property type="match status" value="1"/>
</dbReference>
<dbReference type="Pfam" id="PF00270">
    <property type="entry name" value="DEAD"/>
    <property type="match status" value="1"/>
</dbReference>